<gene>
    <name evidence="1" type="ORF">PVAP13_2KG181100</name>
</gene>
<dbReference type="AlphaFoldDB" id="A0A8T0WA87"/>
<comment type="caution">
    <text evidence="1">The sequence shown here is derived from an EMBL/GenBank/DDBJ whole genome shotgun (WGS) entry which is preliminary data.</text>
</comment>
<dbReference type="EMBL" id="CM029039">
    <property type="protein sequence ID" value="KAG2641563.1"/>
    <property type="molecule type" value="Genomic_DNA"/>
</dbReference>
<evidence type="ECO:0000313" key="2">
    <source>
        <dbReference type="Proteomes" id="UP000823388"/>
    </source>
</evidence>
<dbReference type="PANTHER" id="PTHR33074:SF127">
    <property type="entry name" value="OS04G0388000 PROTEIN"/>
    <property type="match status" value="1"/>
</dbReference>
<evidence type="ECO:0000313" key="1">
    <source>
        <dbReference type="EMBL" id="KAG2641563.1"/>
    </source>
</evidence>
<dbReference type="Proteomes" id="UP000823388">
    <property type="component" value="Chromosome 2K"/>
</dbReference>
<organism evidence="1 2">
    <name type="scientific">Panicum virgatum</name>
    <name type="common">Blackwell switchgrass</name>
    <dbReference type="NCBI Taxonomy" id="38727"/>
    <lineage>
        <taxon>Eukaryota</taxon>
        <taxon>Viridiplantae</taxon>
        <taxon>Streptophyta</taxon>
        <taxon>Embryophyta</taxon>
        <taxon>Tracheophyta</taxon>
        <taxon>Spermatophyta</taxon>
        <taxon>Magnoliopsida</taxon>
        <taxon>Liliopsida</taxon>
        <taxon>Poales</taxon>
        <taxon>Poaceae</taxon>
        <taxon>PACMAD clade</taxon>
        <taxon>Panicoideae</taxon>
        <taxon>Panicodae</taxon>
        <taxon>Paniceae</taxon>
        <taxon>Panicinae</taxon>
        <taxon>Panicum</taxon>
        <taxon>Panicum sect. Hiantes</taxon>
    </lineage>
</organism>
<accession>A0A8T0WA87</accession>
<sequence>MTEHEASPSRCSEFPPWVLLDTIVQVRRCENKTTAHGTNSAGRPINMSFEVVDPPGLSHCVIDCPDLTEGELTAYVSGADGAFLLMRVLFPERGGRQAFEDVFVYKAGPGTPSLCRLPQPYPVRLGSKYVGVLSCGVAGEHCLVVVPERQLGANNRVRYDLQVFSTKTKSWSPKDPGCRVARICVTSLLPPKCSPSQETRWPGLISSSVFCCEKRLTRTLRCC</sequence>
<reference evidence="1 2" key="1">
    <citation type="submission" date="2020-05" db="EMBL/GenBank/DDBJ databases">
        <title>WGS assembly of Panicum virgatum.</title>
        <authorList>
            <person name="Lovell J.T."/>
            <person name="Jenkins J."/>
            <person name="Shu S."/>
            <person name="Juenger T.E."/>
            <person name="Schmutz J."/>
        </authorList>
    </citation>
    <scope>NUCLEOTIDE SEQUENCE [LARGE SCALE GENOMIC DNA]</scope>
    <source>
        <strain evidence="2">cv. AP13</strain>
    </source>
</reference>
<dbReference type="PANTHER" id="PTHR33074">
    <property type="entry name" value="EXPRESSED PROTEIN-RELATED"/>
    <property type="match status" value="1"/>
</dbReference>
<keyword evidence="2" id="KW-1185">Reference proteome</keyword>
<proteinExistence type="predicted"/>
<protein>
    <submittedName>
        <fullName evidence="1">Uncharacterized protein</fullName>
    </submittedName>
</protein>
<name>A0A8T0WA87_PANVG</name>